<dbReference type="AlphaFoldDB" id="A0A7N0TRG3"/>
<evidence type="ECO:0000313" key="2">
    <source>
        <dbReference type="EnsemblPlants" id="Kaladp0043s0204.1.v1.1.CDS.1"/>
    </source>
</evidence>
<dbReference type="NCBIfam" id="TIGR01640">
    <property type="entry name" value="F_box_assoc_1"/>
    <property type="match status" value="1"/>
</dbReference>
<sequence length="321" mass="37532">MGVDVKRDGHDECRIHENMSMPRFLKYGQGLVTFSAGFGMYCAWVDWDHRAALWNPATREVKELPRSPFYRHRDFSLRYTFGRVAYEDGAFSYKVGLLEREWPNLELHLYSSNTASWRLIKAPRSAFPRILPCRGVNWKDAVRSLSWDDEAEDYHIMTFDYGREEFGRIGLPDAPQLRQYETQRRAFLTLFDDQFLCLIFPWVVQEEEEREKPDMFVDVWVMRENGVEGSWSKECTKGPVSDHMSLARKYSKSLGGMFLESWERGRGVYKLISSELYLYDCASSAVENLSVCSDGWTDSRFWTVQILWFELGGRNSNGRSS</sequence>
<dbReference type="InterPro" id="IPR006527">
    <property type="entry name" value="F-box-assoc_dom_typ1"/>
</dbReference>
<dbReference type="PANTHER" id="PTHR31672">
    <property type="entry name" value="BNACNNG10540D PROTEIN"/>
    <property type="match status" value="1"/>
</dbReference>
<evidence type="ECO:0000259" key="1">
    <source>
        <dbReference type="Pfam" id="PF07734"/>
    </source>
</evidence>
<keyword evidence="3" id="KW-1185">Reference proteome</keyword>
<dbReference type="InterPro" id="IPR050796">
    <property type="entry name" value="SCF_F-box_component"/>
</dbReference>
<organism evidence="2 3">
    <name type="scientific">Kalanchoe fedtschenkoi</name>
    <name type="common">Lavender scallops</name>
    <name type="synonym">South American air plant</name>
    <dbReference type="NCBI Taxonomy" id="63787"/>
    <lineage>
        <taxon>Eukaryota</taxon>
        <taxon>Viridiplantae</taxon>
        <taxon>Streptophyta</taxon>
        <taxon>Embryophyta</taxon>
        <taxon>Tracheophyta</taxon>
        <taxon>Spermatophyta</taxon>
        <taxon>Magnoliopsida</taxon>
        <taxon>eudicotyledons</taxon>
        <taxon>Gunneridae</taxon>
        <taxon>Pentapetalae</taxon>
        <taxon>Saxifragales</taxon>
        <taxon>Crassulaceae</taxon>
        <taxon>Kalanchoe</taxon>
    </lineage>
</organism>
<accession>A0A7N0TRG3</accession>
<proteinExistence type="predicted"/>
<evidence type="ECO:0000313" key="3">
    <source>
        <dbReference type="Proteomes" id="UP000594263"/>
    </source>
</evidence>
<protein>
    <recommendedName>
        <fullName evidence="1">F-box associated beta-propeller type 1 domain-containing protein</fullName>
    </recommendedName>
</protein>
<dbReference type="Gramene" id="Kaladp0043s0204.1.v1.1">
    <property type="protein sequence ID" value="Kaladp0043s0204.1.v1.1.CDS.1"/>
    <property type="gene ID" value="Kaladp0043s0204.v1.1"/>
</dbReference>
<dbReference type="Pfam" id="PF07734">
    <property type="entry name" value="FBA_1"/>
    <property type="match status" value="1"/>
</dbReference>
<feature type="domain" description="F-box associated beta-propeller type 1" evidence="1">
    <location>
        <begin position="42"/>
        <end position="247"/>
    </location>
</feature>
<reference evidence="2" key="1">
    <citation type="submission" date="2021-01" db="UniProtKB">
        <authorList>
            <consortium name="EnsemblPlants"/>
        </authorList>
    </citation>
    <scope>IDENTIFICATION</scope>
</reference>
<name>A0A7N0TRG3_KALFE</name>
<dbReference type="Proteomes" id="UP000594263">
    <property type="component" value="Unplaced"/>
</dbReference>
<dbReference type="EnsemblPlants" id="Kaladp0043s0204.1.v1.1">
    <property type="protein sequence ID" value="Kaladp0043s0204.1.v1.1.CDS.1"/>
    <property type="gene ID" value="Kaladp0043s0204.v1.1"/>
</dbReference>
<dbReference type="InterPro" id="IPR017451">
    <property type="entry name" value="F-box-assoc_interact_dom"/>
</dbReference>
<dbReference type="PANTHER" id="PTHR31672:SF13">
    <property type="entry name" value="F-BOX PROTEIN CPR30-LIKE"/>
    <property type="match status" value="1"/>
</dbReference>